<reference evidence="1 2" key="1">
    <citation type="submission" date="2016-09" db="EMBL/GenBank/DDBJ databases">
        <title>Extensive genetic diversity and differential bi-allelic expression allows diatom success in the polar Southern Ocean.</title>
        <authorList>
            <consortium name="DOE Joint Genome Institute"/>
            <person name="Mock T."/>
            <person name="Otillar R.P."/>
            <person name="Strauss J."/>
            <person name="Dupont C."/>
            <person name="Frickenhaus S."/>
            <person name="Maumus F."/>
            <person name="Mcmullan M."/>
            <person name="Sanges R."/>
            <person name="Schmutz J."/>
            <person name="Toseland A."/>
            <person name="Valas R."/>
            <person name="Veluchamy A."/>
            <person name="Ward B.J."/>
            <person name="Allen A."/>
            <person name="Barry K."/>
            <person name="Falciatore A."/>
            <person name="Ferrante M."/>
            <person name="Fortunato A.E."/>
            <person name="Gloeckner G."/>
            <person name="Gruber A."/>
            <person name="Hipkin R."/>
            <person name="Janech M."/>
            <person name="Kroth P."/>
            <person name="Leese F."/>
            <person name="Lindquist E."/>
            <person name="Lyon B.R."/>
            <person name="Martin J."/>
            <person name="Mayer C."/>
            <person name="Parker M."/>
            <person name="Quesneville H."/>
            <person name="Raymond J."/>
            <person name="Uhlig C."/>
            <person name="Valentin K.U."/>
            <person name="Worden A.Z."/>
            <person name="Armbrust E.V."/>
            <person name="Bowler C."/>
            <person name="Green B."/>
            <person name="Moulton V."/>
            <person name="Van Oosterhout C."/>
            <person name="Grigoriev I."/>
        </authorList>
    </citation>
    <scope>NUCLEOTIDE SEQUENCE [LARGE SCALE GENOMIC DNA]</scope>
    <source>
        <strain evidence="1 2">CCMP1102</strain>
    </source>
</reference>
<gene>
    <name evidence="1" type="ORF">FRACYDRAFT_267564</name>
</gene>
<sequence length="233" mass="26452">MIIEYEFGQSKNQSSSSSTGGLLNYQEKDIEFNDIVGALIEPLEIRGDQSYRKFYHDLFRVFFTPSKSIQNLVDAKLKAGNLIPGQFIGSHYRGLYARQQKEAKEQINNDKSQVIETKESYTEKERIREEAIRTVFDCATRLIQQQPTAGSIMQPPPAIYFASDSDTALEAVQSYTLDDKNLPKVITFRQEKVSSSSSSALAGKNNVHIDDTKDWEKRPVSDFYPAFVDLLVM</sequence>
<dbReference type="OrthoDB" id="49006at2759"/>
<dbReference type="KEGG" id="fcy:FRACYDRAFT_267564"/>
<accession>A0A1E7FZS1</accession>
<dbReference type="AlphaFoldDB" id="A0A1E7FZS1"/>
<evidence type="ECO:0000313" key="1">
    <source>
        <dbReference type="EMBL" id="OEU23604.1"/>
    </source>
</evidence>
<name>A0A1E7FZS1_9STRA</name>
<dbReference type="Proteomes" id="UP000095751">
    <property type="component" value="Unassembled WGS sequence"/>
</dbReference>
<dbReference type="InParanoid" id="A0A1E7FZS1"/>
<keyword evidence="2" id="KW-1185">Reference proteome</keyword>
<evidence type="ECO:0000313" key="2">
    <source>
        <dbReference type="Proteomes" id="UP000095751"/>
    </source>
</evidence>
<proteinExistence type="predicted"/>
<feature type="non-terminal residue" evidence="1">
    <location>
        <position position="233"/>
    </location>
</feature>
<organism evidence="1 2">
    <name type="scientific">Fragilariopsis cylindrus CCMP1102</name>
    <dbReference type="NCBI Taxonomy" id="635003"/>
    <lineage>
        <taxon>Eukaryota</taxon>
        <taxon>Sar</taxon>
        <taxon>Stramenopiles</taxon>
        <taxon>Ochrophyta</taxon>
        <taxon>Bacillariophyta</taxon>
        <taxon>Bacillariophyceae</taxon>
        <taxon>Bacillariophycidae</taxon>
        <taxon>Bacillariales</taxon>
        <taxon>Bacillariaceae</taxon>
        <taxon>Fragilariopsis</taxon>
    </lineage>
</organism>
<protein>
    <submittedName>
        <fullName evidence="1">Uncharacterized protein</fullName>
    </submittedName>
</protein>
<dbReference type="EMBL" id="KV784353">
    <property type="protein sequence ID" value="OEU23604.1"/>
    <property type="molecule type" value="Genomic_DNA"/>
</dbReference>